<evidence type="ECO:0000313" key="9">
    <source>
        <dbReference type="EMBL" id="TPW33958.1"/>
    </source>
</evidence>
<comment type="caution">
    <text evidence="9">The sequence shown here is derived from an EMBL/GenBank/DDBJ whole genome shotgun (WGS) entry which is preliminary data.</text>
</comment>
<dbReference type="EMBL" id="SORZ01000002">
    <property type="protein sequence ID" value="TPW33958.1"/>
    <property type="molecule type" value="Genomic_DNA"/>
</dbReference>
<dbReference type="GO" id="GO:0046872">
    <property type="term" value="F:metal ion binding"/>
    <property type="evidence" value="ECO:0007669"/>
    <property type="project" value="UniProtKB-KW"/>
</dbReference>
<feature type="domain" description="RNA-binding protein AU-1/Ribonuclease E/G" evidence="8">
    <location>
        <begin position="203"/>
        <end position="305"/>
    </location>
</feature>
<accession>A0A506UKV7</accession>
<keyword evidence="5" id="KW-0378">Hydrolase</keyword>
<evidence type="ECO:0000256" key="3">
    <source>
        <dbReference type="ARBA" id="ARBA00022723"/>
    </source>
</evidence>
<dbReference type="GO" id="GO:0004519">
    <property type="term" value="F:endonuclease activity"/>
    <property type="evidence" value="ECO:0007669"/>
    <property type="project" value="UniProtKB-KW"/>
</dbReference>
<dbReference type="InterPro" id="IPR019307">
    <property type="entry name" value="RNA-bd_AU-1/RNase_E/G"/>
</dbReference>
<dbReference type="GO" id="GO:0003723">
    <property type="term" value="F:RNA binding"/>
    <property type="evidence" value="ECO:0007669"/>
    <property type="project" value="UniProtKB-KW"/>
</dbReference>
<dbReference type="PANTHER" id="PTHR30001:SF1">
    <property type="entry name" value="RIBONUCLEASE E_G-LIKE PROTEIN, CHLOROPLASTIC"/>
    <property type="match status" value="1"/>
</dbReference>
<dbReference type="GO" id="GO:0004540">
    <property type="term" value="F:RNA nuclease activity"/>
    <property type="evidence" value="ECO:0007669"/>
    <property type="project" value="InterPro"/>
</dbReference>
<protein>
    <recommendedName>
        <fullName evidence="8">RNA-binding protein AU-1/Ribonuclease E/G domain-containing protein</fullName>
    </recommendedName>
</protein>
<sequence length="390" mass="40990">MGADLYLTGSPGEIRATVLDADAPDDAAMLACALWRPGRPDGWGARHLARVTASAPELGGVFVELAGGPGGSLQEGFLPAPEKLRREKLQEGALVAAEVVRSAQNGKGLRLRCLPPGTPLPQAPAGPVLLSAGPTPLEELAAAWPQAAIYADSAATAARLPPELRKRLAGFSGFPPGTSEILAAQWDRLSQPTVRLGPLLAHITPTPALYSIDLDTGPREGVPGGGSAHNGDFNTNVAAFPALARELQLRNLSGTLLVDPAGVPTRKRPALVPFLKRALEDENDPLGPRVTGATPSGLLEITRPRRRPPLHELLNSPHGQGLALLRTILQQGLRGTELHAQPAVIAALQADPQALDMFNRQRAASLRTGGLRLVATPLTSENRTGNWELV</sequence>
<dbReference type="Proteomes" id="UP000315037">
    <property type="component" value="Unassembled WGS sequence"/>
</dbReference>
<dbReference type="GO" id="GO:0016787">
    <property type="term" value="F:hydrolase activity"/>
    <property type="evidence" value="ECO:0007669"/>
    <property type="project" value="UniProtKB-KW"/>
</dbReference>
<evidence type="ECO:0000256" key="4">
    <source>
        <dbReference type="ARBA" id="ARBA00022759"/>
    </source>
</evidence>
<comment type="cofactor">
    <cofactor evidence="1">
        <name>Mg(2+)</name>
        <dbReference type="ChEBI" id="CHEBI:18420"/>
    </cofactor>
</comment>
<evidence type="ECO:0000256" key="7">
    <source>
        <dbReference type="ARBA" id="ARBA00022884"/>
    </source>
</evidence>
<evidence type="ECO:0000256" key="6">
    <source>
        <dbReference type="ARBA" id="ARBA00022842"/>
    </source>
</evidence>
<keyword evidence="7" id="KW-0694">RNA-binding</keyword>
<dbReference type="PANTHER" id="PTHR30001">
    <property type="entry name" value="RIBONUCLEASE"/>
    <property type="match status" value="1"/>
</dbReference>
<keyword evidence="10" id="KW-1185">Reference proteome</keyword>
<dbReference type="GO" id="GO:0005737">
    <property type="term" value="C:cytoplasm"/>
    <property type="evidence" value="ECO:0007669"/>
    <property type="project" value="TreeGrafter"/>
</dbReference>
<evidence type="ECO:0000256" key="5">
    <source>
        <dbReference type="ARBA" id="ARBA00022801"/>
    </source>
</evidence>
<keyword evidence="4" id="KW-0255">Endonuclease</keyword>
<evidence type="ECO:0000313" key="10">
    <source>
        <dbReference type="Proteomes" id="UP000315037"/>
    </source>
</evidence>
<organism evidence="9 10">
    <name type="scientific">Oecophyllibacter saccharovorans</name>
    <dbReference type="NCBI Taxonomy" id="2558360"/>
    <lineage>
        <taxon>Bacteria</taxon>
        <taxon>Pseudomonadati</taxon>
        <taxon>Pseudomonadota</taxon>
        <taxon>Alphaproteobacteria</taxon>
        <taxon>Acetobacterales</taxon>
        <taxon>Acetobacteraceae</taxon>
        <taxon>Oecophyllibacter</taxon>
    </lineage>
</organism>
<keyword evidence="6" id="KW-0460">Magnesium</keyword>
<proteinExistence type="predicted"/>
<evidence type="ECO:0000256" key="2">
    <source>
        <dbReference type="ARBA" id="ARBA00022722"/>
    </source>
</evidence>
<reference evidence="9 10" key="1">
    <citation type="submission" date="2019-03" db="EMBL/GenBank/DDBJ databases">
        <title>The complete genome sequence of Neokomagataea sp. Jb2 NBRC113641.</title>
        <authorList>
            <person name="Chua K.-O."/>
            <person name="Chan K.-G."/>
            <person name="See-Too W.-S."/>
        </authorList>
    </citation>
    <scope>NUCLEOTIDE SEQUENCE [LARGE SCALE GENOMIC DNA]</scope>
    <source>
        <strain evidence="9 10">Jb2</strain>
    </source>
</reference>
<keyword evidence="2" id="KW-0540">Nuclease</keyword>
<keyword evidence="3" id="KW-0479">Metal-binding</keyword>
<dbReference type="Pfam" id="PF10150">
    <property type="entry name" value="RNase_E_G"/>
    <property type="match status" value="1"/>
</dbReference>
<gene>
    <name evidence="9" type="ORF">E3202_05125</name>
</gene>
<evidence type="ECO:0000259" key="8">
    <source>
        <dbReference type="Pfam" id="PF10150"/>
    </source>
</evidence>
<dbReference type="GO" id="GO:0006364">
    <property type="term" value="P:rRNA processing"/>
    <property type="evidence" value="ECO:0007669"/>
    <property type="project" value="TreeGrafter"/>
</dbReference>
<dbReference type="InterPro" id="IPR004659">
    <property type="entry name" value="RNase_E/G"/>
</dbReference>
<evidence type="ECO:0000256" key="1">
    <source>
        <dbReference type="ARBA" id="ARBA00001946"/>
    </source>
</evidence>
<dbReference type="AlphaFoldDB" id="A0A506UKV7"/>
<dbReference type="RefSeq" id="WP_165600653.1">
    <property type="nucleotide sequence ID" value="NZ_SORZ01000002.1"/>
</dbReference>
<name>A0A506UKV7_9PROT</name>